<evidence type="ECO:0000256" key="4">
    <source>
        <dbReference type="ARBA" id="ARBA00022475"/>
    </source>
</evidence>
<reference evidence="9" key="2">
    <citation type="journal article" date="2021" name="Microbiome">
        <title>Successional dynamics and alternative stable states in a saline activated sludge microbial community over 9 years.</title>
        <authorList>
            <person name="Wang Y."/>
            <person name="Ye J."/>
            <person name="Ju F."/>
            <person name="Liu L."/>
            <person name="Boyd J.A."/>
            <person name="Deng Y."/>
            <person name="Parks D.H."/>
            <person name="Jiang X."/>
            <person name="Yin X."/>
            <person name="Woodcroft B.J."/>
            <person name="Tyson G.W."/>
            <person name="Hugenholtz P."/>
            <person name="Polz M.F."/>
            <person name="Zhang T."/>
        </authorList>
    </citation>
    <scope>NUCLEOTIDE SEQUENCE</scope>
    <source>
        <strain evidence="9">HKST-UBA01</strain>
    </source>
</reference>
<comment type="caution">
    <text evidence="9">The sequence shown here is derived from an EMBL/GenBank/DDBJ whole genome shotgun (WGS) entry which is preliminary data.</text>
</comment>
<feature type="transmembrane region" description="Helical" evidence="8">
    <location>
        <begin position="124"/>
        <end position="148"/>
    </location>
</feature>
<evidence type="ECO:0000256" key="5">
    <source>
        <dbReference type="ARBA" id="ARBA00022692"/>
    </source>
</evidence>
<feature type="transmembrane region" description="Helical" evidence="8">
    <location>
        <begin position="29"/>
        <end position="50"/>
    </location>
</feature>
<keyword evidence="4 8" id="KW-1003">Cell membrane</keyword>
<dbReference type="Proteomes" id="UP000697710">
    <property type="component" value="Unassembled WGS sequence"/>
</dbReference>
<evidence type="ECO:0000313" key="10">
    <source>
        <dbReference type="Proteomes" id="UP000697710"/>
    </source>
</evidence>
<accession>A0A956M242</accession>
<organism evidence="9 10">
    <name type="scientific">Eiseniibacteriota bacterium</name>
    <dbReference type="NCBI Taxonomy" id="2212470"/>
    <lineage>
        <taxon>Bacteria</taxon>
        <taxon>Candidatus Eiseniibacteriota</taxon>
    </lineage>
</organism>
<protein>
    <recommendedName>
        <fullName evidence="8">Probable membrane transporter protein</fullName>
    </recommendedName>
</protein>
<proteinExistence type="inferred from homology"/>
<evidence type="ECO:0000256" key="8">
    <source>
        <dbReference type="RuleBase" id="RU363041"/>
    </source>
</evidence>
<comment type="subcellular location">
    <subcellularLocation>
        <location evidence="1 8">Cell membrane</location>
        <topology evidence="1 8">Multi-pass membrane protein</topology>
    </subcellularLocation>
</comment>
<dbReference type="PANTHER" id="PTHR30269:SF37">
    <property type="entry name" value="MEMBRANE TRANSPORTER PROTEIN"/>
    <property type="match status" value="1"/>
</dbReference>
<dbReference type="InterPro" id="IPR002781">
    <property type="entry name" value="TM_pro_TauE-like"/>
</dbReference>
<evidence type="ECO:0000256" key="3">
    <source>
        <dbReference type="ARBA" id="ARBA00022448"/>
    </source>
</evidence>
<keyword evidence="5 8" id="KW-0812">Transmembrane</keyword>
<feature type="transmembrane region" description="Helical" evidence="8">
    <location>
        <begin position="71"/>
        <end position="89"/>
    </location>
</feature>
<evidence type="ECO:0000256" key="7">
    <source>
        <dbReference type="ARBA" id="ARBA00023136"/>
    </source>
</evidence>
<keyword evidence="6 8" id="KW-1133">Transmembrane helix</keyword>
<dbReference type="PANTHER" id="PTHR30269">
    <property type="entry name" value="TRANSMEMBRANE PROTEIN YFCA"/>
    <property type="match status" value="1"/>
</dbReference>
<name>A0A956M242_UNCEI</name>
<dbReference type="Pfam" id="PF01925">
    <property type="entry name" value="TauE"/>
    <property type="match status" value="1"/>
</dbReference>
<feature type="transmembrane region" description="Helical" evidence="8">
    <location>
        <begin position="193"/>
        <end position="212"/>
    </location>
</feature>
<feature type="transmembrane region" description="Helical" evidence="8">
    <location>
        <begin position="95"/>
        <end position="112"/>
    </location>
</feature>
<evidence type="ECO:0000313" key="9">
    <source>
        <dbReference type="EMBL" id="MCA9729829.1"/>
    </source>
</evidence>
<dbReference type="GO" id="GO:0005886">
    <property type="term" value="C:plasma membrane"/>
    <property type="evidence" value="ECO:0007669"/>
    <property type="project" value="UniProtKB-SubCell"/>
</dbReference>
<feature type="transmembrane region" description="Helical" evidence="8">
    <location>
        <begin position="219"/>
        <end position="237"/>
    </location>
</feature>
<dbReference type="EMBL" id="JAGQHR010000858">
    <property type="protein sequence ID" value="MCA9729829.1"/>
    <property type="molecule type" value="Genomic_DNA"/>
</dbReference>
<dbReference type="InterPro" id="IPR052017">
    <property type="entry name" value="TSUP"/>
</dbReference>
<gene>
    <name evidence="9" type="ORF">KC729_19250</name>
</gene>
<keyword evidence="7 8" id="KW-0472">Membrane</keyword>
<evidence type="ECO:0000256" key="6">
    <source>
        <dbReference type="ARBA" id="ARBA00022989"/>
    </source>
</evidence>
<sequence>MTRELWILIPSAFAASTLSGVIGMGGGVLLLAVMASVLAPPLVVPLHGVVQLTSNSTRTLTLLRRVDWMIVLFYCPTLVLGVFLGLQLYRGTEMVWFRPLIGWFVLAFLAWDRFRPRRLQIPRWAFVPAGLVGGVITILIGASGPYLASLFLRDDMDKESIIATKAMVQTVGHLLKIPAFLSIQFDYTGNLRLLLPLLACAIGGTLAGTWVLTKMGERAFRVIFRVVLLGLALRLVLDPFL</sequence>
<comment type="similarity">
    <text evidence="2 8">Belongs to the 4-toluene sulfonate uptake permease (TSUP) (TC 2.A.102) family.</text>
</comment>
<dbReference type="AlphaFoldDB" id="A0A956M242"/>
<evidence type="ECO:0000256" key="2">
    <source>
        <dbReference type="ARBA" id="ARBA00009142"/>
    </source>
</evidence>
<reference evidence="9" key="1">
    <citation type="submission" date="2020-04" db="EMBL/GenBank/DDBJ databases">
        <authorList>
            <person name="Zhang T."/>
        </authorList>
    </citation>
    <scope>NUCLEOTIDE SEQUENCE</scope>
    <source>
        <strain evidence="9">HKST-UBA01</strain>
    </source>
</reference>
<evidence type="ECO:0000256" key="1">
    <source>
        <dbReference type="ARBA" id="ARBA00004651"/>
    </source>
</evidence>
<keyword evidence="3" id="KW-0813">Transport</keyword>